<evidence type="ECO:0000313" key="2">
    <source>
        <dbReference type="RefSeq" id="XP_030987897.1"/>
    </source>
</evidence>
<gene>
    <name evidence="2" type="ORF">PgNI_00940</name>
</gene>
<name>A0A6P8BLE3_PYRGI</name>
<dbReference type="KEGG" id="pgri:PgNI_00940"/>
<organism evidence="1 2">
    <name type="scientific">Pyricularia grisea</name>
    <name type="common">Crabgrass-specific blast fungus</name>
    <name type="synonym">Magnaporthe grisea</name>
    <dbReference type="NCBI Taxonomy" id="148305"/>
    <lineage>
        <taxon>Eukaryota</taxon>
        <taxon>Fungi</taxon>
        <taxon>Dikarya</taxon>
        <taxon>Ascomycota</taxon>
        <taxon>Pezizomycotina</taxon>
        <taxon>Sordariomycetes</taxon>
        <taxon>Sordariomycetidae</taxon>
        <taxon>Magnaporthales</taxon>
        <taxon>Pyriculariaceae</taxon>
        <taxon>Pyricularia</taxon>
    </lineage>
</organism>
<dbReference type="GeneID" id="41955931"/>
<reference evidence="2" key="2">
    <citation type="submission" date="2019-10" db="EMBL/GenBank/DDBJ databases">
        <authorList>
            <consortium name="NCBI Genome Project"/>
        </authorList>
    </citation>
    <scope>NUCLEOTIDE SEQUENCE</scope>
    <source>
        <strain evidence="2">NI907</strain>
    </source>
</reference>
<evidence type="ECO:0000313" key="1">
    <source>
        <dbReference type="Proteomes" id="UP000515153"/>
    </source>
</evidence>
<reference evidence="2" key="1">
    <citation type="journal article" date="2019" name="Mol. Biol. Evol.">
        <title>Blast fungal genomes show frequent chromosomal changes, gene gains and losses, and effector gene turnover.</title>
        <authorList>
            <person name="Gomez Luciano L.B."/>
            <person name="Jason Tsai I."/>
            <person name="Chuma I."/>
            <person name="Tosa Y."/>
            <person name="Chen Y.H."/>
            <person name="Li J.Y."/>
            <person name="Li M.Y."/>
            <person name="Jade Lu M.Y."/>
            <person name="Nakayashiki H."/>
            <person name="Li W.H."/>
        </authorList>
    </citation>
    <scope>NUCLEOTIDE SEQUENCE</scope>
    <source>
        <strain evidence="2">NI907</strain>
    </source>
</reference>
<reference evidence="2" key="3">
    <citation type="submission" date="2025-08" db="UniProtKB">
        <authorList>
            <consortium name="RefSeq"/>
        </authorList>
    </citation>
    <scope>IDENTIFICATION</scope>
    <source>
        <strain evidence="2">NI907</strain>
    </source>
</reference>
<proteinExistence type="predicted"/>
<dbReference type="AlphaFoldDB" id="A0A6P8BLE3"/>
<protein>
    <submittedName>
        <fullName evidence="2">Uncharacterized protein</fullName>
    </submittedName>
</protein>
<keyword evidence="1" id="KW-1185">Reference proteome</keyword>
<dbReference type="Proteomes" id="UP000515153">
    <property type="component" value="Unplaced"/>
</dbReference>
<sequence>MVGAGHKPNLRSAVDVKWQETLDKQTCEKYNDCFARLIQQNYYSAARADSQRHAAYFPANADEIYKQIEAAKCRTAGYASQFSK</sequence>
<dbReference type="RefSeq" id="XP_030987897.1">
    <property type="nucleotide sequence ID" value="XM_031121017.1"/>
</dbReference>
<accession>A0A6P8BLE3</accession>